<evidence type="ECO:0000256" key="1">
    <source>
        <dbReference type="SAM" id="MobiDB-lite"/>
    </source>
</evidence>
<feature type="compositionally biased region" description="Polar residues" evidence="1">
    <location>
        <begin position="15"/>
        <end position="25"/>
    </location>
</feature>
<gene>
    <name evidence="2" type="ORF">ACFFUA_17305</name>
</gene>
<accession>A0ABV5LCD8</accession>
<organism evidence="2 3">
    <name type="scientific">Streptomyces heliomycini</name>
    <dbReference type="NCBI Taxonomy" id="284032"/>
    <lineage>
        <taxon>Bacteria</taxon>
        <taxon>Bacillati</taxon>
        <taxon>Actinomycetota</taxon>
        <taxon>Actinomycetes</taxon>
        <taxon>Kitasatosporales</taxon>
        <taxon>Streptomycetaceae</taxon>
        <taxon>Streptomyces</taxon>
    </lineage>
</organism>
<dbReference type="RefSeq" id="WP_380956124.1">
    <property type="nucleotide sequence ID" value="NZ_JBHMDI010000041.1"/>
</dbReference>
<sequence>MQTGEIDPGSDDSIETNGGDTSAFTRVTFPTTFPADSGVVVPAPVRRAVQKAVITQPEAVVVRVRSRGEGRIVRVGDGLDGVVEAVAASRNR</sequence>
<keyword evidence="3" id="KW-1185">Reference proteome</keyword>
<name>A0ABV5LCD8_9ACTN</name>
<protein>
    <submittedName>
        <fullName evidence="2">Uncharacterized protein</fullName>
    </submittedName>
</protein>
<evidence type="ECO:0000313" key="2">
    <source>
        <dbReference type="EMBL" id="MFB9349200.1"/>
    </source>
</evidence>
<dbReference type="Proteomes" id="UP001589753">
    <property type="component" value="Unassembled WGS sequence"/>
</dbReference>
<dbReference type="EMBL" id="JBHMDI010000041">
    <property type="protein sequence ID" value="MFB9349200.1"/>
    <property type="molecule type" value="Genomic_DNA"/>
</dbReference>
<proteinExistence type="predicted"/>
<reference evidence="2 3" key="1">
    <citation type="submission" date="2024-09" db="EMBL/GenBank/DDBJ databases">
        <authorList>
            <person name="Sun Q."/>
            <person name="Mori K."/>
        </authorList>
    </citation>
    <scope>NUCLEOTIDE SEQUENCE [LARGE SCALE GENOMIC DNA]</scope>
    <source>
        <strain evidence="2 3">JCM 9767</strain>
    </source>
</reference>
<feature type="region of interest" description="Disordered" evidence="1">
    <location>
        <begin position="1"/>
        <end position="25"/>
    </location>
</feature>
<comment type="caution">
    <text evidence="2">The sequence shown here is derived from an EMBL/GenBank/DDBJ whole genome shotgun (WGS) entry which is preliminary data.</text>
</comment>
<evidence type="ECO:0000313" key="3">
    <source>
        <dbReference type="Proteomes" id="UP001589753"/>
    </source>
</evidence>